<dbReference type="Proteomes" id="UP001607069">
    <property type="component" value="Unassembled WGS sequence"/>
</dbReference>
<name>A0ABW7HP82_9ACTN</name>
<organism evidence="2 3">
    <name type="scientific">Streptomyces chitinivorans</name>
    <dbReference type="NCBI Taxonomy" id="1257027"/>
    <lineage>
        <taxon>Bacteria</taxon>
        <taxon>Bacillati</taxon>
        <taxon>Actinomycetota</taxon>
        <taxon>Actinomycetes</taxon>
        <taxon>Kitasatosporales</taxon>
        <taxon>Streptomycetaceae</taxon>
        <taxon>Streptomyces</taxon>
    </lineage>
</organism>
<evidence type="ECO:0000313" key="2">
    <source>
        <dbReference type="EMBL" id="MFH0247255.1"/>
    </source>
</evidence>
<evidence type="ECO:0000256" key="1">
    <source>
        <dbReference type="SAM" id="MobiDB-lite"/>
    </source>
</evidence>
<reference evidence="2 3" key="1">
    <citation type="submission" date="2024-10" db="EMBL/GenBank/DDBJ databases">
        <authorList>
            <person name="Cho J.-C."/>
        </authorList>
    </citation>
    <scope>NUCLEOTIDE SEQUENCE [LARGE SCALE GENOMIC DNA]</scope>
    <source>
        <strain evidence="2 3">KCTC29696</strain>
    </source>
</reference>
<evidence type="ECO:0000313" key="3">
    <source>
        <dbReference type="Proteomes" id="UP001607069"/>
    </source>
</evidence>
<comment type="caution">
    <text evidence="2">The sequence shown here is derived from an EMBL/GenBank/DDBJ whole genome shotgun (WGS) entry which is preliminary data.</text>
</comment>
<proteinExistence type="predicted"/>
<protein>
    <submittedName>
        <fullName evidence="2">Uncharacterized protein</fullName>
    </submittedName>
</protein>
<gene>
    <name evidence="2" type="ORF">ACG5V6_03365</name>
</gene>
<accession>A0ABW7HP82</accession>
<dbReference type="RefSeq" id="WP_394631031.1">
    <property type="nucleotide sequence ID" value="NZ_JBIHMK010000007.1"/>
</dbReference>
<dbReference type="EMBL" id="JBIHMK010000007">
    <property type="protein sequence ID" value="MFH0247255.1"/>
    <property type="molecule type" value="Genomic_DNA"/>
</dbReference>
<feature type="region of interest" description="Disordered" evidence="1">
    <location>
        <begin position="1"/>
        <end position="21"/>
    </location>
</feature>
<keyword evidence="3" id="KW-1185">Reference proteome</keyword>
<sequence>MPAVREDATVPMATHGLPHAPGPCPRSVVLGESVLGEGVVAADGPTRDLLCDEALMRAHRLEPPSGPDPRSVPPPHA</sequence>